<accession>A0AAD5ECM9</accession>
<dbReference type="AlphaFoldDB" id="A0AAD5ECM9"/>
<sequence length="214" mass="23501">MNLVLTKHPVAPLSRRIWAILPLIGPSNIVRSALVDNDQIRSIGVSETLSITLMVSFVFRVSPSIVLPTLTGSMYEEMSALLSYSFSSPFSSCSNKANMLNSCCRFRGLFGLLLGCLDLVGQKTGDVTWLLAAIAYSVVRAIHHIQFHGVVNGCSVITEGVITVLVLVPTWSSSEVTFTFDPLIPGAIVSFGNLDGLIQFIWFSFFYFSSWYSF</sequence>
<dbReference type="EMBL" id="MU620905">
    <property type="protein sequence ID" value="KAI8581488.1"/>
    <property type="molecule type" value="Genomic_DNA"/>
</dbReference>
<proteinExistence type="predicted"/>
<dbReference type="GeneID" id="75912791"/>
<name>A0AAD5ECM9_UMBRA</name>
<keyword evidence="3" id="KW-1185">Reference proteome</keyword>
<keyword evidence="1" id="KW-0812">Transmembrane</keyword>
<keyword evidence="1" id="KW-0472">Membrane</keyword>
<dbReference type="RefSeq" id="XP_051446492.1">
    <property type="nucleotide sequence ID" value="XM_051587446.1"/>
</dbReference>
<feature type="transmembrane region" description="Helical" evidence="1">
    <location>
        <begin position="183"/>
        <end position="208"/>
    </location>
</feature>
<evidence type="ECO:0000313" key="3">
    <source>
        <dbReference type="Proteomes" id="UP001206595"/>
    </source>
</evidence>
<evidence type="ECO:0000313" key="2">
    <source>
        <dbReference type="EMBL" id="KAI8581488.1"/>
    </source>
</evidence>
<reference evidence="2" key="2">
    <citation type="journal article" date="2022" name="Proc. Natl. Acad. Sci. U.S.A.">
        <title>Diploid-dominant life cycles characterize the early evolution of Fungi.</title>
        <authorList>
            <person name="Amses K.R."/>
            <person name="Simmons D.R."/>
            <person name="Longcore J.E."/>
            <person name="Mondo S.J."/>
            <person name="Seto K."/>
            <person name="Jeronimo G.H."/>
            <person name="Bonds A.E."/>
            <person name="Quandt C.A."/>
            <person name="Davis W.J."/>
            <person name="Chang Y."/>
            <person name="Federici B.A."/>
            <person name="Kuo A."/>
            <person name="LaButti K."/>
            <person name="Pangilinan J."/>
            <person name="Andreopoulos W."/>
            <person name="Tritt A."/>
            <person name="Riley R."/>
            <person name="Hundley H."/>
            <person name="Johnson J."/>
            <person name="Lipzen A."/>
            <person name="Barry K."/>
            <person name="Lang B.F."/>
            <person name="Cuomo C.A."/>
            <person name="Buchler N.E."/>
            <person name="Grigoriev I.V."/>
            <person name="Spatafora J.W."/>
            <person name="Stajich J.E."/>
            <person name="James T.Y."/>
        </authorList>
    </citation>
    <scope>NUCLEOTIDE SEQUENCE</scope>
    <source>
        <strain evidence="2">AG</strain>
    </source>
</reference>
<organism evidence="2 3">
    <name type="scientific">Umbelopsis ramanniana AG</name>
    <dbReference type="NCBI Taxonomy" id="1314678"/>
    <lineage>
        <taxon>Eukaryota</taxon>
        <taxon>Fungi</taxon>
        <taxon>Fungi incertae sedis</taxon>
        <taxon>Mucoromycota</taxon>
        <taxon>Mucoromycotina</taxon>
        <taxon>Umbelopsidomycetes</taxon>
        <taxon>Umbelopsidales</taxon>
        <taxon>Umbelopsidaceae</taxon>
        <taxon>Umbelopsis</taxon>
    </lineage>
</organism>
<protein>
    <submittedName>
        <fullName evidence="2">Uncharacterized protein</fullName>
    </submittedName>
</protein>
<dbReference type="Proteomes" id="UP001206595">
    <property type="component" value="Unassembled WGS sequence"/>
</dbReference>
<comment type="caution">
    <text evidence="2">The sequence shown here is derived from an EMBL/GenBank/DDBJ whole genome shotgun (WGS) entry which is preliminary data.</text>
</comment>
<evidence type="ECO:0000256" key="1">
    <source>
        <dbReference type="SAM" id="Phobius"/>
    </source>
</evidence>
<feature type="transmembrane region" description="Helical" evidence="1">
    <location>
        <begin position="150"/>
        <end position="171"/>
    </location>
</feature>
<keyword evidence="1" id="KW-1133">Transmembrane helix</keyword>
<gene>
    <name evidence="2" type="ORF">K450DRAFT_231516</name>
</gene>
<reference evidence="2" key="1">
    <citation type="submission" date="2021-06" db="EMBL/GenBank/DDBJ databases">
        <authorList>
            <consortium name="DOE Joint Genome Institute"/>
            <person name="Mondo S.J."/>
            <person name="Amses K.R."/>
            <person name="Simmons D.R."/>
            <person name="Longcore J.E."/>
            <person name="Seto K."/>
            <person name="Alves G.H."/>
            <person name="Bonds A.E."/>
            <person name="Quandt C.A."/>
            <person name="Davis W.J."/>
            <person name="Chang Y."/>
            <person name="Letcher P.M."/>
            <person name="Powell M.J."/>
            <person name="Kuo A."/>
            <person name="Labutti K."/>
            <person name="Pangilinan J."/>
            <person name="Andreopoulos W."/>
            <person name="Tritt A."/>
            <person name="Riley R."/>
            <person name="Hundley H."/>
            <person name="Johnson J."/>
            <person name="Lipzen A."/>
            <person name="Barry K."/>
            <person name="Berbee M.L."/>
            <person name="Buchler N.E."/>
            <person name="Grigoriev I.V."/>
            <person name="Spatafora J.W."/>
            <person name="Stajich J.E."/>
            <person name="James T.Y."/>
        </authorList>
    </citation>
    <scope>NUCLEOTIDE SEQUENCE</scope>
    <source>
        <strain evidence="2">AG</strain>
    </source>
</reference>